<dbReference type="AlphaFoldDB" id="A0A437QQH8"/>
<dbReference type="Proteomes" id="UP000287447">
    <property type="component" value="Unassembled WGS sequence"/>
</dbReference>
<dbReference type="PANTHER" id="PTHR43877:SF1">
    <property type="entry name" value="ACETYLTRANSFERASE"/>
    <property type="match status" value="1"/>
</dbReference>
<keyword evidence="5" id="KW-1185">Reference proteome</keyword>
<keyword evidence="1 4" id="KW-0808">Transferase</keyword>
<organism evidence="4 5">
    <name type="scientific">Hwanghaeella grinnelliae</name>
    <dbReference type="NCBI Taxonomy" id="2500179"/>
    <lineage>
        <taxon>Bacteria</taxon>
        <taxon>Pseudomonadati</taxon>
        <taxon>Pseudomonadota</taxon>
        <taxon>Alphaproteobacteria</taxon>
        <taxon>Rhodospirillales</taxon>
        <taxon>Rhodospirillaceae</taxon>
        <taxon>Hwanghaeella</taxon>
    </lineage>
</organism>
<dbReference type="SUPFAM" id="SSF55729">
    <property type="entry name" value="Acyl-CoA N-acyltransferases (Nat)"/>
    <property type="match status" value="1"/>
</dbReference>
<evidence type="ECO:0000313" key="4">
    <source>
        <dbReference type="EMBL" id="RVU36773.1"/>
    </source>
</evidence>
<dbReference type="CDD" id="cd04301">
    <property type="entry name" value="NAT_SF"/>
    <property type="match status" value="1"/>
</dbReference>
<dbReference type="Pfam" id="PF13302">
    <property type="entry name" value="Acetyltransf_3"/>
    <property type="match status" value="1"/>
</dbReference>
<evidence type="ECO:0000256" key="2">
    <source>
        <dbReference type="ARBA" id="ARBA00023315"/>
    </source>
</evidence>
<dbReference type="RefSeq" id="WP_127766249.1">
    <property type="nucleotide sequence ID" value="NZ_SADE01000002.1"/>
</dbReference>
<dbReference type="EMBL" id="SADE01000002">
    <property type="protein sequence ID" value="RVU36773.1"/>
    <property type="molecule type" value="Genomic_DNA"/>
</dbReference>
<accession>A0A437QQH8</accession>
<dbReference type="PANTHER" id="PTHR43877">
    <property type="entry name" value="AMINOALKYLPHOSPHONATE N-ACETYLTRANSFERASE-RELATED-RELATED"/>
    <property type="match status" value="1"/>
</dbReference>
<keyword evidence="2" id="KW-0012">Acyltransferase</keyword>
<dbReference type="OrthoDB" id="9788924at2"/>
<gene>
    <name evidence="4" type="ORF">EOI86_16545</name>
</gene>
<reference evidence="5" key="1">
    <citation type="submission" date="2019-01" db="EMBL/GenBank/DDBJ databases">
        <title>Gri0909 isolated from a small marine red alga.</title>
        <authorList>
            <person name="Kim J."/>
            <person name="Jeong S.E."/>
            <person name="Jeon C.O."/>
        </authorList>
    </citation>
    <scope>NUCLEOTIDE SEQUENCE [LARGE SCALE GENOMIC DNA]</scope>
    <source>
        <strain evidence="5">Gri0909</strain>
    </source>
</reference>
<dbReference type="GO" id="GO:0016747">
    <property type="term" value="F:acyltransferase activity, transferring groups other than amino-acyl groups"/>
    <property type="evidence" value="ECO:0007669"/>
    <property type="project" value="InterPro"/>
</dbReference>
<proteinExistence type="predicted"/>
<protein>
    <submittedName>
        <fullName evidence="4">N-acetyltransferase</fullName>
    </submittedName>
</protein>
<dbReference type="InterPro" id="IPR050832">
    <property type="entry name" value="Bact_Acetyltransf"/>
</dbReference>
<feature type="domain" description="N-acetyltransferase" evidence="3">
    <location>
        <begin position="4"/>
        <end position="150"/>
    </location>
</feature>
<dbReference type="PROSITE" id="PS51186">
    <property type="entry name" value="GNAT"/>
    <property type="match status" value="1"/>
</dbReference>
<evidence type="ECO:0000313" key="5">
    <source>
        <dbReference type="Proteomes" id="UP000287447"/>
    </source>
</evidence>
<sequence>MTKIALRPAEETDALDLLSWRNDPATRAQSKNPEKIDEASHLAWFRGKLASPDSLILIAEIDGTKIGSVRFDCAGEQAFVSIALAPDWRGKGLGGTVLIRGIDRFRDYGWRGQVLADVHVDNAASQRIFEQAGFRKQSSKGGFDQMALIQ</sequence>
<comment type="caution">
    <text evidence="4">The sequence shown here is derived from an EMBL/GenBank/DDBJ whole genome shotgun (WGS) entry which is preliminary data.</text>
</comment>
<dbReference type="Gene3D" id="3.40.630.30">
    <property type="match status" value="1"/>
</dbReference>
<evidence type="ECO:0000259" key="3">
    <source>
        <dbReference type="PROSITE" id="PS51186"/>
    </source>
</evidence>
<dbReference type="InterPro" id="IPR000182">
    <property type="entry name" value="GNAT_dom"/>
</dbReference>
<evidence type="ECO:0000256" key="1">
    <source>
        <dbReference type="ARBA" id="ARBA00022679"/>
    </source>
</evidence>
<dbReference type="InterPro" id="IPR016181">
    <property type="entry name" value="Acyl_CoA_acyltransferase"/>
</dbReference>
<name>A0A437QQH8_9PROT</name>